<feature type="transmembrane region" description="Helical" evidence="1">
    <location>
        <begin position="100"/>
        <end position="120"/>
    </location>
</feature>
<dbReference type="EMBL" id="JAMSLR010000008">
    <property type="protein sequence ID" value="MCM8749738.1"/>
    <property type="molecule type" value="Genomic_DNA"/>
</dbReference>
<feature type="transmembrane region" description="Helical" evidence="1">
    <location>
        <begin position="41"/>
        <end position="59"/>
    </location>
</feature>
<accession>A0AA41WER6</accession>
<dbReference type="NCBIfam" id="TIGR03662">
    <property type="entry name" value="Chlor_Arch_YYY"/>
    <property type="match status" value="1"/>
</dbReference>
<organism evidence="2 3">
    <name type="scientific">Thermalbibacter longus</name>
    <dbReference type="NCBI Taxonomy" id="2951981"/>
    <lineage>
        <taxon>Bacteria</taxon>
        <taxon>Pseudomonadati</taxon>
        <taxon>Thermomicrobiota</taxon>
        <taxon>Thermomicrobia</taxon>
        <taxon>Thermomicrobiales</taxon>
        <taxon>Thermomicrobiaceae</taxon>
        <taxon>Thermalbibacter</taxon>
    </lineage>
</organism>
<evidence type="ECO:0000313" key="2">
    <source>
        <dbReference type="EMBL" id="MCM8749738.1"/>
    </source>
</evidence>
<keyword evidence="1" id="KW-1133">Transmembrane helix</keyword>
<keyword evidence="1" id="KW-0812">Transmembrane</keyword>
<dbReference type="PANTHER" id="PTHR10790:SF51">
    <property type="entry name" value="TETRATRICOPEPTIDE REPEAT PROTEIN"/>
    <property type="match status" value="1"/>
</dbReference>
<feature type="transmembrane region" description="Helical" evidence="1">
    <location>
        <begin position="543"/>
        <end position="561"/>
    </location>
</feature>
<dbReference type="PANTHER" id="PTHR10790">
    <property type="entry name" value="TPR-DOMAIN CONTAINING PROTEIN"/>
    <property type="match status" value="1"/>
</dbReference>
<keyword evidence="1" id="KW-0472">Membrane</keyword>
<feature type="transmembrane region" description="Helical" evidence="1">
    <location>
        <begin position="323"/>
        <end position="339"/>
    </location>
</feature>
<feature type="transmembrane region" description="Helical" evidence="1">
    <location>
        <begin position="502"/>
        <end position="523"/>
    </location>
</feature>
<gene>
    <name evidence="2" type="ORF">NET02_11300</name>
</gene>
<feature type="transmembrane region" description="Helical" evidence="1">
    <location>
        <begin position="345"/>
        <end position="361"/>
    </location>
</feature>
<dbReference type="Pfam" id="PF10060">
    <property type="entry name" value="DUF2298"/>
    <property type="match status" value="1"/>
</dbReference>
<dbReference type="AlphaFoldDB" id="A0AA41WER6"/>
<evidence type="ECO:0000313" key="3">
    <source>
        <dbReference type="Proteomes" id="UP001165306"/>
    </source>
</evidence>
<comment type="caution">
    <text evidence="2">The sequence shown here is derived from an EMBL/GenBank/DDBJ whole genome shotgun (WGS) entry which is preliminary data.</text>
</comment>
<evidence type="ECO:0000256" key="1">
    <source>
        <dbReference type="SAM" id="Phobius"/>
    </source>
</evidence>
<dbReference type="RefSeq" id="WP_284057523.1">
    <property type="nucleotide sequence ID" value="NZ_JAMSLR010000008.1"/>
</dbReference>
<dbReference type="InterPro" id="IPR018746">
    <property type="entry name" value="DUF2298"/>
</dbReference>
<feature type="transmembrane region" description="Helical" evidence="1">
    <location>
        <begin position="568"/>
        <end position="589"/>
    </location>
</feature>
<protein>
    <submittedName>
        <fullName evidence="2">DUF2298 domain-containing protein</fullName>
    </submittedName>
</protein>
<keyword evidence="3" id="KW-1185">Reference proteome</keyword>
<feature type="transmembrane region" description="Helical" evidence="1">
    <location>
        <begin position="460"/>
        <end position="490"/>
    </location>
</feature>
<dbReference type="Proteomes" id="UP001165306">
    <property type="component" value="Unassembled WGS sequence"/>
</dbReference>
<name>A0AA41WER6_9BACT</name>
<reference evidence="2" key="1">
    <citation type="submission" date="2022-06" db="EMBL/GenBank/DDBJ databases">
        <title>CFH 74404 Thermomicrobiaceae sp.</title>
        <authorList>
            <person name="Ming H."/>
            <person name="Li W.-J."/>
            <person name="Zhao Z."/>
        </authorList>
    </citation>
    <scope>NUCLEOTIDE SEQUENCE</scope>
    <source>
        <strain evidence="2">CFH 74404</strain>
    </source>
</reference>
<feature type="transmembrane region" description="Helical" evidence="1">
    <location>
        <begin position="12"/>
        <end position="29"/>
    </location>
</feature>
<feature type="transmembrane region" description="Helical" evidence="1">
    <location>
        <begin position="404"/>
        <end position="422"/>
    </location>
</feature>
<proteinExistence type="predicted"/>
<sequence>MSAGEAFVQATLWYAILSALGWIGYPPLYRACRVLPDGGLSLLRVTGLLLTIVPIWWLADTFQLPYNATSIGITAAVVGLAGWGYELASPQAVPFLKRRWRLVLALEGLTAAAFAVYLVFRGFHPDIAYTEKPMDLAFLSSAMRAQRLPVPDPWFAGEPANYYVLGYVVAASLGKLAGVPPEVAFNLELATLFALAVIAAFGTGANLARLWTPGGHRRHQWIGGTAAALLLAGLGNLYTPWQLLKSPQATLDASWWQGIGWRASRVIVDSGFPWTEESRPTINEFPAFSFVLGDLHPHLLGLPIVLLALALALVLILDPLNRWLVPLTGLALGSIYAANSWDMPTAALVCLAVLAVSRAAAGPVRRVLSAGLSLLIAAVVSLPFSSRYIPSFGADAGLVPEPLASLPILGTIARTLGIVIWSRSSLRELLLVHGLFLVIGWLLAAYVFQRWRERPSSTVVIAAVGAVTALAFIARFPALALFALPAAFLLWSSATSGVSNPVRFAAVVTGIAWAMITAVEIFYLQDAFGDRMNTVFKVYFQAWSLQAIALGGALPALLGWLRAHRQRLGTGIMALAALLALGAATYLPISAYRWTDGFARWSGLDGLQYLREAAPSEMAAIDWLRQQAPRDAVVAEAPGCSYGVTNGVPHNRVSMATGIPAILGWGGHEYQWRRGDPAGLAEIEERRSDVASIFESPDSASLETLLDRYRVTFVYIGILERHGLGQQCTTLQQTDVAGLERALESIGWRRLYSNGEVAVYGHPAQQTSTRNVASEAHR</sequence>
<feature type="transmembrane region" description="Helical" evidence="1">
    <location>
        <begin position="429"/>
        <end position="448"/>
    </location>
</feature>
<feature type="transmembrane region" description="Helical" evidence="1">
    <location>
        <begin position="295"/>
        <end position="316"/>
    </location>
</feature>
<feature type="transmembrane region" description="Helical" evidence="1">
    <location>
        <begin position="71"/>
        <end position="88"/>
    </location>
</feature>
<feature type="transmembrane region" description="Helical" evidence="1">
    <location>
        <begin position="368"/>
        <end position="384"/>
    </location>
</feature>
<feature type="transmembrane region" description="Helical" evidence="1">
    <location>
        <begin position="189"/>
        <end position="208"/>
    </location>
</feature>
<feature type="transmembrane region" description="Helical" evidence="1">
    <location>
        <begin position="220"/>
        <end position="238"/>
    </location>
</feature>